<feature type="transmembrane region" description="Helical" evidence="1">
    <location>
        <begin position="38"/>
        <end position="56"/>
    </location>
</feature>
<dbReference type="EMBL" id="CAJEWN010000138">
    <property type="protein sequence ID" value="CAD2168217.1"/>
    <property type="molecule type" value="Genomic_DNA"/>
</dbReference>
<proteinExistence type="predicted"/>
<comment type="caution">
    <text evidence="2">The sequence shown here is derived from an EMBL/GenBank/DDBJ whole genome shotgun (WGS) entry which is preliminary data.</text>
</comment>
<keyword evidence="1" id="KW-1133">Transmembrane helix</keyword>
<dbReference type="AlphaFoldDB" id="A0A6V7V039"/>
<organism evidence="2 3">
    <name type="scientific">Meloidogyne enterolobii</name>
    <name type="common">Root-knot nematode worm</name>
    <name type="synonym">Meloidogyne mayaguensis</name>
    <dbReference type="NCBI Taxonomy" id="390850"/>
    <lineage>
        <taxon>Eukaryota</taxon>
        <taxon>Metazoa</taxon>
        <taxon>Ecdysozoa</taxon>
        <taxon>Nematoda</taxon>
        <taxon>Chromadorea</taxon>
        <taxon>Rhabditida</taxon>
        <taxon>Tylenchina</taxon>
        <taxon>Tylenchomorpha</taxon>
        <taxon>Tylenchoidea</taxon>
        <taxon>Meloidogynidae</taxon>
        <taxon>Meloidogyninae</taxon>
        <taxon>Meloidogyne</taxon>
    </lineage>
</organism>
<keyword evidence="1" id="KW-0812">Transmembrane</keyword>
<evidence type="ECO:0000313" key="2">
    <source>
        <dbReference type="EMBL" id="CAD2168217.1"/>
    </source>
</evidence>
<gene>
    <name evidence="2" type="ORF">MENT_LOCUS19566</name>
</gene>
<keyword evidence="1" id="KW-0472">Membrane</keyword>
<reference evidence="2 3" key="1">
    <citation type="submission" date="2020-08" db="EMBL/GenBank/DDBJ databases">
        <authorList>
            <person name="Koutsovoulos G."/>
            <person name="Danchin GJ E."/>
        </authorList>
    </citation>
    <scope>NUCLEOTIDE SEQUENCE [LARGE SCALE GENOMIC DNA]</scope>
</reference>
<accession>A0A6V7V039</accession>
<sequence length="57" mass="6651">MELEKLPFNNSTIDKAFGEFMGIEYDIWEAFTKTNRRSSSFSILGFLLFIIVLIRIS</sequence>
<name>A0A6V7V039_MELEN</name>
<evidence type="ECO:0000313" key="3">
    <source>
        <dbReference type="Proteomes" id="UP000580250"/>
    </source>
</evidence>
<dbReference type="Proteomes" id="UP000580250">
    <property type="component" value="Unassembled WGS sequence"/>
</dbReference>
<evidence type="ECO:0000256" key="1">
    <source>
        <dbReference type="SAM" id="Phobius"/>
    </source>
</evidence>
<protein>
    <submittedName>
        <fullName evidence="2">Uncharacterized protein</fullName>
    </submittedName>
</protein>